<dbReference type="EMBL" id="AMQM01010047">
    <property type="status" value="NOT_ANNOTATED_CDS"/>
    <property type="molecule type" value="Genomic_DNA"/>
</dbReference>
<evidence type="ECO:0000256" key="4">
    <source>
        <dbReference type="ARBA" id="ARBA00022679"/>
    </source>
</evidence>
<dbReference type="GO" id="GO:0000428">
    <property type="term" value="C:DNA-directed RNA polymerase complex"/>
    <property type="evidence" value="ECO:0007669"/>
    <property type="project" value="UniProtKB-KW"/>
</dbReference>
<dbReference type="EC" id="2.7.7.6" evidence="2"/>
<dbReference type="eggNOG" id="KOG0260">
    <property type="taxonomic scope" value="Eukaryota"/>
</dbReference>
<organism evidence="15 16">
    <name type="scientific">Helobdella robusta</name>
    <name type="common">Californian leech</name>
    <dbReference type="NCBI Taxonomy" id="6412"/>
    <lineage>
        <taxon>Eukaryota</taxon>
        <taxon>Metazoa</taxon>
        <taxon>Spiralia</taxon>
        <taxon>Lophotrochozoa</taxon>
        <taxon>Annelida</taxon>
        <taxon>Clitellata</taxon>
        <taxon>Hirudinea</taxon>
        <taxon>Rhynchobdellida</taxon>
        <taxon>Glossiphoniidae</taxon>
        <taxon>Helobdella</taxon>
    </lineage>
</organism>
<feature type="region of interest" description="Disordered" evidence="11">
    <location>
        <begin position="399"/>
        <end position="425"/>
    </location>
</feature>
<evidence type="ECO:0000256" key="8">
    <source>
        <dbReference type="ARBA" id="ARBA00022842"/>
    </source>
</evidence>
<comment type="subcellular location">
    <subcellularLocation>
        <location evidence="1">Nucleus</location>
    </subcellularLocation>
</comment>
<dbReference type="KEGG" id="hro:HELRODRAFT_184435"/>
<dbReference type="GO" id="GO:0003899">
    <property type="term" value="F:DNA-directed RNA polymerase activity"/>
    <property type="evidence" value="ECO:0007669"/>
    <property type="project" value="UniProtKB-EC"/>
</dbReference>
<dbReference type="SUPFAM" id="SSF64484">
    <property type="entry name" value="beta and beta-prime subunits of DNA dependent RNA-polymerase"/>
    <property type="match status" value="1"/>
</dbReference>
<keyword evidence="6" id="KW-0479">Metal-binding</keyword>
<evidence type="ECO:0000256" key="2">
    <source>
        <dbReference type="ARBA" id="ARBA00012418"/>
    </source>
</evidence>
<sequence>MKTTSECRGGVVETEEKMEEDVNDHGPESCGFVKNSHLVGITPTEFYFHAMGGREGLIDTAVKTAETAFLTFSELFQLRYGEDGLAGEWVEFQNLPSLKPSDKAFEREFKFDPINEKKLKRCIYEDVLRDMHRDANFSFEIEREYDDRMAVRQIFPNGENVRELSKKFMIVKGEDRLSKAANTNATLLMNILMRSTLCSKKMTLNTFHYAGVSSKKVTLGVPRLKEILNVFKKPKTFSLTVFLTEKVATGAVKAKDALCQLEHAKVASGFAIFYDRDIKLSTGHLMAITRHGINRQETFALARCSFEEIVNILVDAAAHTETDPLKGVSEAVMLGQLAKIGTGCFDLMLDDKQCVNGMDIPSEIPSGHLAGASLSPEFPEGFPPAHKARFNPLQSPSFSPAAMSLGSQTLASPSYPSPARTLSPS</sequence>
<accession>T1FL73</accession>
<dbReference type="OrthoDB" id="270392at2759"/>
<dbReference type="EnsemblMetazoa" id="HelroT184435">
    <property type="protein sequence ID" value="HelroP184435"/>
    <property type="gene ID" value="HelroG184435"/>
</dbReference>
<evidence type="ECO:0000313" key="15">
    <source>
        <dbReference type="EnsemblMetazoa" id="HelroP184435"/>
    </source>
</evidence>
<evidence type="ECO:0000256" key="10">
    <source>
        <dbReference type="ARBA" id="ARBA00023242"/>
    </source>
</evidence>
<keyword evidence="4" id="KW-0808">Transferase</keyword>
<keyword evidence="7" id="KW-0862">Zinc</keyword>
<dbReference type="Proteomes" id="UP000015101">
    <property type="component" value="Unassembled WGS sequence"/>
</dbReference>
<protein>
    <recommendedName>
        <fullName evidence="2">DNA-directed RNA polymerase</fullName>
        <ecNumber evidence="2">2.7.7.6</ecNumber>
    </recommendedName>
</protein>
<dbReference type="HOGENOM" id="CLU_646040_0_0_1"/>
<feature type="region of interest" description="Disordered" evidence="11">
    <location>
        <begin position="1"/>
        <end position="25"/>
    </location>
</feature>
<dbReference type="GO" id="GO:0005634">
    <property type="term" value="C:nucleus"/>
    <property type="evidence" value="ECO:0007669"/>
    <property type="project" value="UniProtKB-SubCell"/>
</dbReference>
<dbReference type="InterPro" id="IPR045867">
    <property type="entry name" value="DNA-dir_RpoC_beta_prime"/>
</dbReference>
<evidence type="ECO:0000256" key="1">
    <source>
        <dbReference type="ARBA" id="ARBA00004123"/>
    </source>
</evidence>
<evidence type="ECO:0000256" key="11">
    <source>
        <dbReference type="SAM" id="MobiDB-lite"/>
    </source>
</evidence>
<dbReference type="GeneID" id="20209572"/>
<dbReference type="PANTHER" id="PTHR19376">
    <property type="entry name" value="DNA-DIRECTED RNA POLYMERASE"/>
    <property type="match status" value="1"/>
</dbReference>
<dbReference type="GO" id="GO:0003677">
    <property type="term" value="F:DNA binding"/>
    <property type="evidence" value="ECO:0007669"/>
    <property type="project" value="InterPro"/>
</dbReference>
<dbReference type="STRING" id="6412.T1FL73"/>
<evidence type="ECO:0000256" key="9">
    <source>
        <dbReference type="ARBA" id="ARBA00023163"/>
    </source>
</evidence>
<evidence type="ECO:0000259" key="12">
    <source>
        <dbReference type="Pfam" id="PF04992"/>
    </source>
</evidence>
<dbReference type="GO" id="GO:0046872">
    <property type="term" value="F:metal ion binding"/>
    <property type="evidence" value="ECO:0007669"/>
    <property type="project" value="UniProtKB-KW"/>
</dbReference>
<proteinExistence type="predicted"/>
<dbReference type="AlphaFoldDB" id="T1FL73"/>
<dbReference type="InterPro" id="IPR007081">
    <property type="entry name" value="RNA_pol_Rpb1_5"/>
</dbReference>
<evidence type="ECO:0000256" key="6">
    <source>
        <dbReference type="ARBA" id="ARBA00022723"/>
    </source>
</evidence>
<keyword evidence="10" id="KW-0539">Nucleus</keyword>
<dbReference type="RefSeq" id="XP_009024767.1">
    <property type="nucleotide sequence ID" value="XM_009026519.1"/>
</dbReference>
<keyword evidence="16" id="KW-1185">Reference proteome</keyword>
<dbReference type="Gene3D" id="6.10.250.2940">
    <property type="match status" value="1"/>
</dbReference>
<dbReference type="GO" id="GO:0006351">
    <property type="term" value="P:DNA-templated transcription"/>
    <property type="evidence" value="ECO:0007669"/>
    <property type="project" value="InterPro"/>
</dbReference>
<reference evidence="14 16" key="2">
    <citation type="journal article" date="2013" name="Nature">
        <title>Insights into bilaterian evolution from three spiralian genomes.</title>
        <authorList>
            <person name="Simakov O."/>
            <person name="Marletaz F."/>
            <person name="Cho S.J."/>
            <person name="Edsinger-Gonzales E."/>
            <person name="Havlak P."/>
            <person name="Hellsten U."/>
            <person name="Kuo D.H."/>
            <person name="Larsson T."/>
            <person name="Lv J."/>
            <person name="Arendt D."/>
            <person name="Savage R."/>
            <person name="Osoegawa K."/>
            <person name="de Jong P."/>
            <person name="Grimwood J."/>
            <person name="Chapman J.A."/>
            <person name="Shapiro H."/>
            <person name="Aerts A."/>
            <person name="Otillar R.P."/>
            <person name="Terry A.Y."/>
            <person name="Boore J.L."/>
            <person name="Grigoriev I.V."/>
            <person name="Lindberg D.R."/>
            <person name="Seaver E.C."/>
            <person name="Weisblat D.A."/>
            <person name="Putnam N.H."/>
            <person name="Rokhsar D.S."/>
        </authorList>
    </citation>
    <scope>NUCLEOTIDE SEQUENCE</scope>
</reference>
<feature type="domain" description="RNA polymerase Rpb1" evidence="12">
    <location>
        <begin position="85"/>
        <end position="158"/>
    </location>
</feature>
<keyword evidence="9" id="KW-0804">Transcription</keyword>
<name>T1FL73_HELRO</name>
<evidence type="ECO:0000256" key="5">
    <source>
        <dbReference type="ARBA" id="ARBA00022695"/>
    </source>
</evidence>
<evidence type="ECO:0000256" key="3">
    <source>
        <dbReference type="ARBA" id="ARBA00022478"/>
    </source>
</evidence>
<evidence type="ECO:0000259" key="13">
    <source>
        <dbReference type="Pfam" id="PF04998"/>
    </source>
</evidence>
<reference evidence="16" key="1">
    <citation type="submission" date="2012-12" db="EMBL/GenBank/DDBJ databases">
        <authorList>
            <person name="Hellsten U."/>
            <person name="Grimwood J."/>
            <person name="Chapman J.A."/>
            <person name="Shapiro H."/>
            <person name="Aerts A."/>
            <person name="Otillar R.P."/>
            <person name="Terry A.Y."/>
            <person name="Boore J.L."/>
            <person name="Simakov O."/>
            <person name="Marletaz F."/>
            <person name="Cho S.-J."/>
            <person name="Edsinger-Gonzales E."/>
            <person name="Havlak P."/>
            <person name="Kuo D.-H."/>
            <person name="Larsson T."/>
            <person name="Lv J."/>
            <person name="Arendt D."/>
            <person name="Savage R."/>
            <person name="Osoegawa K."/>
            <person name="de Jong P."/>
            <person name="Lindberg D.R."/>
            <person name="Seaver E.C."/>
            <person name="Weisblat D.A."/>
            <person name="Putnam N.H."/>
            <person name="Grigoriev I.V."/>
            <person name="Rokhsar D.S."/>
        </authorList>
    </citation>
    <scope>NUCLEOTIDE SEQUENCE</scope>
</reference>
<dbReference type="CTD" id="20209572"/>
<dbReference type="InterPro" id="IPR007075">
    <property type="entry name" value="RNA_pol_Rpb1_6"/>
</dbReference>
<feature type="domain" description="RNA polymerase Rpb1" evidence="13">
    <location>
        <begin position="40"/>
        <end position="71"/>
    </location>
</feature>
<dbReference type="EMBL" id="KB097455">
    <property type="protein sequence ID" value="ESN97134.1"/>
    <property type="molecule type" value="Genomic_DNA"/>
</dbReference>
<keyword evidence="8" id="KW-0460">Magnesium</keyword>
<dbReference type="Pfam" id="PF04998">
    <property type="entry name" value="RNA_pol_Rpb1_5"/>
    <property type="match status" value="2"/>
</dbReference>
<keyword evidence="5" id="KW-0548">Nucleotidyltransferase</keyword>
<gene>
    <name evidence="15" type="primary">20209572</name>
    <name evidence="14" type="ORF">HELRODRAFT_184435</name>
</gene>
<feature type="domain" description="RNA polymerase Rpb1" evidence="13">
    <location>
        <begin position="201"/>
        <end position="294"/>
    </location>
</feature>
<evidence type="ECO:0000256" key="7">
    <source>
        <dbReference type="ARBA" id="ARBA00022833"/>
    </source>
</evidence>
<dbReference type="PANTHER" id="PTHR19376:SF37">
    <property type="entry name" value="DNA-DIRECTED RNA POLYMERASE II SUBUNIT RPB1"/>
    <property type="match status" value="1"/>
</dbReference>
<reference evidence="15" key="3">
    <citation type="submission" date="2015-06" db="UniProtKB">
        <authorList>
            <consortium name="EnsemblMetazoa"/>
        </authorList>
    </citation>
    <scope>IDENTIFICATION</scope>
</reference>
<keyword evidence="3" id="KW-0240">DNA-directed RNA polymerase</keyword>
<dbReference type="FunFam" id="1.10.150.390:FF:000001">
    <property type="entry name" value="DNA-directed RNA polymerase subunit"/>
    <property type="match status" value="1"/>
</dbReference>
<evidence type="ECO:0000313" key="14">
    <source>
        <dbReference type="EMBL" id="ESN97134.1"/>
    </source>
</evidence>
<evidence type="ECO:0000313" key="16">
    <source>
        <dbReference type="Proteomes" id="UP000015101"/>
    </source>
</evidence>
<dbReference type="InParanoid" id="T1FL73"/>
<dbReference type="Pfam" id="PF04992">
    <property type="entry name" value="RNA_pol_Rpb1_6"/>
    <property type="match status" value="1"/>
</dbReference>
<dbReference type="Gene3D" id="1.10.150.390">
    <property type="match status" value="1"/>
</dbReference>
<feature type="compositionally biased region" description="Polar residues" evidence="11">
    <location>
        <begin position="405"/>
        <end position="425"/>
    </location>
</feature>